<evidence type="ECO:0000313" key="1">
    <source>
        <dbReference type="EMBL" id="GAG43874.1"/>
    </source>
</evidence>
<feature type="non-terminal residue" evidence="1">
    <location>
        <position position="1"/>
    </location>
</feature>
<sequence length="49" mass="5698">KQYVRNYLEEIGFNKTPPGPVLPKDIVQATRDKYVEAYELVTGQQFPWA</sequence>
<dbReference type="EMBL" id="BARS01052595">
    <property type="protein sequence ID" value="GAG43874.1"/>
    <property type="molecule type" value="Genomic_DNA"/>
</dbReference>
<accession>X0XL29</accession>
<name>X0XL29_9ZZZZ</name>
<reference evidence="1" key="1">
    <citation type="journal article" date="2014" name="Front. Microbiol.">
        <title>High frequency of phylogenetically diverse reductive dehalogenase-homologous genes in deep subseafloor sedimentary metagenomes.</title>
        <authorList>
            <person name="Kawai M."/>
            <person name="Futagami T."/>
            <person name="Toyoda A."/>
            <person name="Takaki Y."/>
            <person name="Nishi S."/>
            <person name="Hori S."/>
            <person name="Arai W."/>
            <person name="Tsubouchi T."/>
            <person name="Morono Y."/>
            <person name="Uchiyama I."/>
            <person name="Ito T."/>
            <person name="Fujiyama A."/>
            <person name="Inagaki F."/>
            <person name="Takami H."/>
        </authorList>
    </citation>
    <scope>NUCLEOTIDE SEQUENCE</scope>
    <source>
        <strain evidence="1">Expedition CK06-06</strain>
    </source>
</reference>
<dbReference type="SUPFAM" id="SSF56104">
    <property type="entry name" value="SAICAR synthase-like"/>
    <property type="match status" value="1"/>
</dbReference>
<organism evidence="1">
    <name type="scientific">marine sediment metagenome</name>
    <dbReference type="NCBI Taxonomy" id="412755"/>
    <lineage>
        <taxon>unclassified sequences</taxon>
        <taxon>metagenomes</taxon>
        <taxon>ecological metagenomes</taxon>
    </lineage>
</organism>
<gene>
    <name evidence="1" type="ORF">S01H1_78175</name>
</gene>
<dbReference type="AlphaFoldDB" id="X0XL29"/>
<comment type="caution">
    <text evidence="1">The sequence shown here is derived from an EMBL/GenBank/DDBJ whole genome shotgun (WGS) entry which is preliminary data.</text>
</comment>
<proteinExistence type="predicted"/>
<evidence type="ECO:0008006" key="2">
    <source>
        <dbReference type="Google" id="ProtNLM"/>
    </source>
</evidence>
<protein>
    <recommendedName>
        <fullName evidence="2">Phosphoribosylaminoimidazolesuccinocarboxamide synthase</fullName>
    </recommendedName>
</protein>